<sequence>MKYIFWLEIKSLNKTLWFVVITISIVIYILLFISKYIGLSFLNYLPILLIVTVPLFIQSDRFRRIDKSKGLIDYFLVISSARAILLIRGLTGGLIGTIILLLSLPAIIIIGGWSYLLFAIAAVVWTTAYILVEGYSIWYRSDKFSSIFTIAIMFGVIIAINVPQLDFLVFTVLFISFVISGILALFYAEKDKEKILS</sequence>
<feature type="transmembrane region" description="Helical" evidence="1">
    <location>
        <begin position="37"/>
        <end position="57"/>
    </location>
</feature>
<feature type="transmembrane region" description="Helical" evidence="1">
    <location>
        <begin position="12"/>
        <end position="31"/>
    </location>
</feature>
<dbReference type="OrthoDB" id="46073at2"/>
<keyword evidence="3" id="KW-1185">Reference proteome</keyword>
<name>A0A2K1PDI7_9BACT</name>
<organism evidence="2 3">
    <name type="scientific">Petrotoga miotherma DSM 10691</name>
    <dbReference type="NCBI Taxonomy" id="1434326"/>
    <lineage>
        <taxon>Bacteria</taxon>
        <taxon>Thermotogati</taxon>
        <taxon>Thermotogota</taxon>
        <taxon>Thermotogae</taxon>
        <taxon>Petrotogales</taxon>
        <taxon>Petrotogaceae</taxon>
        <taxon>Petrotoga</taxon>
    </lineage>
</organism>
<comment type="caution">
    <text evidence="2">The sequence shown here is derived from an EMBL/GenBank/DDBJ whole genome shotgun (WGS) entry which is preliminary data.</text>
</comment>
<dbReference type="RefSeq" id="WP_012208506.1">
    <property type="nucleotide sequence ID" value="NZ_AZRM01000021.1"/>
</dbReference>
<keyword evidence="1" id="KW-0472">Membrane</keyword>
<dbReference type="AlphaFoldDB" id="A0A2K1PDI7"/>
<evidence type="ECO:0000313" key="3">
    <source>
        <dbReference type="Proteomes" id="UP000236199"/>
    </source>
</evidence>
<feature type="transmembrane region" description="Helical" evidence="1">
    <location>
        <begin position="115"/>
        <end position="132"/>
    </location>
</feature>
<accession>A0A2K1PDI7</accession>
<protein>
    <submittedName>
        <fullName evidence="2">Uncharacterized protein</fullName>
    </submittedName>
</protein>
<keyword evidence="1" id="KW-1133">Transmembrane helix</keyword>
<dbReference type="Proteomes" id="UP000236199">
    <property type="component" value="Unassembled WGS sequence"/>
</dbReference>
<reference evidence="2 3" key="1">
    <citation type="submission" date="2013-12" db="EMBL/GenBank/DDBJ databases">
        <title>Comparative genomics of Petrotoga isolates.</title>
        <authorList>
            <person name="Nesbo C.L."/>
            <person name="Charchuk R."/>
            <person name="Chow K."/>
        </authorList>
    </citation>
    <scope>NUCLEOTIDE SEQUENCE [LARGE SCALE GENOMIC DNA]</scope>
    <source>
        <strain evidence="2 3">DSM 10691</strain>
    </source>
</reference>
<feature type="transmembrane region" description="Helical" evidence="1">
    <location>
        <begin position="144"/>
        <end position="162"/>
    </location>
</feature>
<feature type="transmembrane region" description="Helical" evidence="1">
    <location>
        <begin position="85"/>
        <end position="109"/>
    </location>
</feature>
<proteinExistence type="predicted"/>
<keyword evidence="1" id="KW-0812">Transmembrane</keyword>
<dbReference type="EMBL" id="AZRM01000021">
    <property type="protein sequence ID" value="PNS00707.1"/>
    <property type="molecule type" value="Genomic_DNA"/>
</dbReference>
<evidence type="ECO:0000313" key="2">
    <source>
        <dbReference type="EMBL" id="PNS00707.1"/>
    </source>
</evidence>
<feature type="transmembrane region" description="Helical" evidence="1">
    <location>
        <begin position="168"/>
        <end position="188"/>
    </location>
</feature>
<gene>
    <name evidence="2" type="ORF">X928_04460</name>
</gene>
<evidence type="ECO:0000256" key="1">
    <source>
        <dbReference type="SAM" id="Phobius"/>
    </source>
</evidence>